<dbReference type="Proteomes" id="UP000051035">
    <property type="component" value="Unassembled WGS sequence"/>
</dbReference>
<accession>A0A0S8JB98</accession>
<dbReference type="EMBL" id="LJVA01000169">
    <property type="protein sequence ID" value="KPL05886.1"/>
    <property type="molecule type" value="Genomic_DNA"/>
</dbReference>
<gene>
    <name evidence="1" type="ORF">AMJ71_10580</name>
</gene>
<dbReference type="AlphaFoldDB" id="A0A0S8JB98"/>
<dbReference type="InterPro" id="IPR015943">
    <property type="entry name" value="WD40/YVTN_repeat-like_dom_sf"/>
</dbReference>
<sequence>MGEKTKRRSVALVMIAMSVLLGIACSYRVAQRPRLERLERAWEKREAKQVPNDWWFFQRAYGLGNINHEAYREAVERAEELRDRAAGRDVPTVSWTLAGPTNIGGRITALGIHPAHPNTIYAGAATGGVWKSTDGGVDWDPIFDENPSLPIGAIT</sequence>
<dbReference type="SUPFAM" id="SSF50939">
    <property type="entry name" value="Sialidases"/>
    <property type="match status" value="1"/>
</dbReference>
<evidence type="ECO:0000313" key="1">
    <source>
        <dbReference type="EMBL" id="KPL05886.1"/>
    </source>
</evidence>
<evidence type="ECO:0000313" key="2">
    <source>
        <dbReference type="Proteomes" id="UP000051035"/>
    </source>
</evidence>
<proteinExistence type="predicted"/>
<organism evidence="1 2">
    <name type="scientific">candidate division TA06 bacterium SM1_40</name>
    <dbReference type="NCBI Taxonomy" id="1703773"/>
    <lineage>
        <taxon>Bacteria</taxon>
        <taxon>Bacteria division TA06</taxon>
    </lineage>
</organism>
<dbReference type="PROSITE" id="PS51257">
    <property type="entry name" value="PROKAR_LIPOPROTEIN"/>
    <property type="match status" value="1"/>
</dbReference>
<protein>
    <recommendedName>
        <fullName evidence="3">Glycosyl hydrolase</fullName>
    </recommendedName>
</protein>
<dbReference type="InterPro" id="IPR036278">
    <property type="entry name" value="Sialidase_sf"/>
</dbReference>
<feature type="non-terminal residue" evidence="1">
    <location>
        <position position="155"/>
    </location>
</feature>
<comment type="caution">
    <text evidence="1">The sequence shown here is derived from an EMBL/GenBank/DDBJ whole genome shotgun (WGS) entry which is preliminary data.</text>
</comment>
<evidence type="ECO:0008006" key="3">
    <source>
        <dbReference type="Google" id="ProtNLM"/>
    </source>
</evidence>
<reference evidence="1 2" key="1">
    <citation type="journal article" date="2015" name="Microbiome">
        <title>Genomic resolution of linkages in carbon, nitrogen, and sulfur cycling among widespread estuary sediment bacteria.</title>
        <authorList>
            <person name="Baker B.J."/>
            <person name="Lazar C.S."/>
            <person name="Teske A.P."/>
            <person name="Dick G.J."/>
        </authorList>
    </citation>
    <scope>NUCLEOTIDE SEQUENCE [LARGE SCALE GENOMIC DNA]</scope>
    <source>
        <strain evidence="1">SM1_40</strain>
    </source>
</reference>
<dbReference type="Gene3D" id="2.130.10.10">
    <property type="entry name" value="YVTN repeat-like/Quinoprotein amine dehydrogenase"/>
    <property type="match status" value="1"/>
</dbReference>
<name>A0A0S8JB98_UNCT6</name>